<name>A0A7Y3V7X5_CLOCO</name>
<dbReference type="Proteomes" id="UP000528432">
    <property type="component" value="Unassembled WGS sequence"/>
</dbReference>
<accession>A0A7Y3V7X5</accession>
<dbReference type="AlphaFoldDB" id="A0A7Y3V7X5"/>
<gene>
    <name evidence="1" type="ORF">HMJ28_03530</name>
</gene>
<organism evidence="1 2">
    <name type="scientific">Clostridium cochlearium</name>
    <dbReference type="NCBI Taxonomy" id="1494"/>
    <lineage>
        <taxon>Bacteria</taxon>
        <taxon>Bacillati</taxon>
        <taxon>Bacillota</taxon>
        <taxon>Clostridia</taxon>
        <taxon>Eubacteriales</taxon>
        <taxon>Clostridiaceae</taxon>
        <taxon>Clostridium</taxon>
    </lineage>
</organism>
<reference evidence="1 2" key="1">
    <citation type="submission" date="2020-05" db="EMBL/GenBank/DDBJ databases">
        <title>Draft genome sequence of Clostridium cochlearium strain AGROS13 isolated from a sheep dairy farm in New Zealand.</title>
        <authorList>
            <person name="Gupta T.B."/>
            <person name="Jauregui R."/>
            <person name="Risson A.N."/>
            <person name="Brightwell G."/>
            <person name="Maclean P."/>
        </authorList>
    </citation>
    <scope>NUCLEOTIDE SEQUENCE [LARGE SCALE GENOMIC DNA]</scope>
    <source>
        <strain evidence="1 2">AGROS13</strain>
    </source>
</reference>
<proteinExistence type="predicted"/>
<evidence type="ECO:0000313" key="1">
    <source>
        <dbReference type="EMBL" id="NOH15464.1"/>
    </source>
</evidence>
<dbReference type="EMBL" id="JABFIF010000004">
    <property type="protein sequence ID" value="NOH15464.1"/>
    <property type="molecule type" value="Genomic_DNA"/>
</dbReference>
<comment type="caution">
    <text evidence="1">The sequence shown here is derived from an EMBL/GenBank/DDBJ whole genome shotgun (WGS) entry which is preliminary data.</text>
</comment>
<evidence type="ECO:0000313" key="2">
    <source>
        <dbReference type="Proteomes" id="UP000528432"/>
    </source>
</evidence>
<dbReference type="RefSeq" id="WP_171302969.1">
    <property type="nucleotide sequence ID" value="NZ_JABFIF010000004.1"/>
</dbReference>
<protein>
    <submittedName>
        <fullName evidence="1">Uncharacterized protein</fullName>
    </submittedName>
</protein>
<sequence length="49" mass="5715">MTLDKDIIVQINHKEGYFTHAFHIWINGDEGIVLMWTLEEKQIGKLSNS</sequence>